<protein>
    <submittedName>
        <fullName evidence="3">E3 ubiquitin-protein ligase SGR9- amyloplastic</fullName>
    </submittedName>
</protein>
<evidence type="ECO:0000313" key="4">
    <source>
        <dbReference type="Proteomes" id="UP001153555"/>
    </source>
</evidence>
<keyword evidence="1" id="KW-0862">Zinc</keyword>
<keyword evidence="4" id="KW-1185">Reference proteome</keyword>
<sequence>MANSIETTLMTALSSLPAADIHRLALSISAAHRRRLLRLAAVLSSPSLFSLSLRHLHTLSLRRKSLLVAHHLLSDLDLLRSHLPSPPAAAATQSSSSAASLRDLDATLLLLLLCELHRHDRRLLDSPPQNWRPTLRDYASDWILRPSSLAGGCSDSEALIRFVESARRCWSLVGVGGKGGGGTAAASPEAVVALPSVAAEGGGECAICREEMGAGREVCELPCGHLFHWICVLRWLGRRDTCPCCRRRLPSDDVRREIERLMDDIAGVGGGGGGGGL</sequence>
<dbReference type="PANTHER" id="PTHR22765">
    <property type="entry name" value="RING FINGER AND PROTEASE ASSOCIATED DOMAIN-CONTAINING"/>
    <property type="match status" value="1"/>
</dbReference>
<dbReference type="PANTHER" id="PTHR22765:SF343">
    <property type="entry name" value="E3 UBIQUITIN-PROTEIN LIGASE SGR9, AMYLOPLASTIC"/>
    <property type="match status" value="1"/>
</dbReference>
<gene>
    <name evidence="3" type="ORF">SHERM_08739</name>
</gene>
<dbReference type="Proteomes" id="UP001153555">
    <property type="component" value="Unassembled WGS sequence"/>
</dbReference>
<dbReference type="GO" id="GO:0008270">
    <property type="term" value="F:zinc ion binding"/>
    <property type="evidence" value="ECO:0007669"/>
    <property type="project" value="UniProtKB-KW"/>
</dbReference>
<dbReference type="Gene3D" id="3.30.40.10">
    <property type="entry name" value="Zinc/RING finger domain, C3HC4 (zinc finger)"/>
    <property type="match status" value="1"/>
</dbReference>
<dbReference type="Pfam" id="PF13639">
    <property type="entry name" value="zf-RING_2"/>
    <property type="match status" value="1"/>
</dbReference>
<dbReference type="GO" id="GO:0061630">
    <property type="term" value="F:ubiquitin protein ligase activity"/>
    <property type="evidence" value="ECO:0007669"/>
    <property type="project" value="TreeGrafter"/>
</dbReference>
<dbReference type="InterPro" id="IPR001841">
    <property type="entry name" value="Znf_RING"/>
</dbReference>
<dbReference type="InterPro" id="IPR013083">
    <property type="entry name" value="Znf_RING/FYVE/PHD"/>
</dbReference>
<dbReference type="InterPro" id="IPR051826">
    <property type="entry name" value="E3_ubiquitin-ligase_domain"/>
</dbReference>
<dbReference type="OrthoDB" id="21204at2759"/>
<feature type="domain" description="RING-type" evidence="2">
    <location>
        <begin position="205"/>
        <end position="246"/>
    </location>
</feature>
<evidence type="ECO:0000256" key="1">
    <source>
        <dbReference type="PROSITE-ProRule" id="PRU00175"/>
    </source>
</evidence>
<comment type="caution">
    <text evidence="3">The sequence shown here is derived from an EMBL/GenBank/DDBJ whole genome shotgun (WGS) entry which is preliminary data.</text>
</comment>
<dbReference type="PROSITE" id="PS50089">
    <property type="entry name" value="ZF_RING_2"/>
    <property type="match status" value="1"/>
</dbReference>
<accession>A0A9N7P546</accession>
<name>A0A9N7P546_STRHE</name>
<evidence type="ECO:0000313" key="3">
    <source>
        <dbReference type="EMBL" id="CAA0842884.1"/>
    </source>
</evidence>
<dbReference type="EMBL" id="CACSLK010034598">
    <property type="protein sequence ID" value="CAA0842884.1"/>
    <property type="molecule type" value="Genomic_DNA"/>
</dbReference>
<keyword evidence="1" id="KW-0863">Zinc-finger</keyword>
<evidence type="ECO:0000259" key="2">
    <source>
        <dbReference type="PROSITE" id="PS50089"/>
    </source>
</evidence>
<dbReference type="CDD" id="cd16454">
    <property type="entry name" value="RING-H2_PA-TM-RING"/>
    <property type="match status" value="1"/>
</dbReference>
<keyword evidence="1" id="KW-0479">Metal-binding</keyword>
<reference evidence="3" key="1">
    <citation type="submission" date="2019-12" db="EMBL/GenBank/DDBJ databases">
        <authorList>
            <person name="Scholes J."/>
        </authorList>
    </citation>
    <scope>NUCLEOTIDE SEQUENCE</scope>
</reference>
<dbReference type="SUPFAM" id="SSF57850">
    <property type="entry name" value="RING/U-box"/>
    <property type="match status" value="1"/>
</dbReference>
<proteinExistence type="predicted"/>
<dbReference type="AlphaFoldDB" id="A0A9N7P546"/>
<dbReference type="GO" id="GO:0006511">
    <property type="term" value="P:ubiquitin-dependent protein catabolic process"/>
    <property type="evidence" value="ECO:0007669"/>
    <property type="project" value="TreeGrafter"/>
</dbReference>
<organism evidence="3 4">
    <name type="scientific">Striga hermonthica</name>
    <name type="common">Purple witchweed</name>
    <name type="synonym">Buchnera hermonthica</name>
    <dbReference type="NCBI Taxonomy" id="68872"/>
    <lineage>
        <taxon>Eukaryota</taxon>
        <taxon>Viridiplantae</taxon>
        <taxon>Streptophyta</taxon>
        <taxon>Embryophyta</taxon>
        <taxon>Tracheophyta</taxon>
        <taxon>Spermatophyta</taxon>
        <taxon>Magnoliopsida</taxon>
        <taxon>eudicotyledons</taxon>
        <taxon>Gunneridae</taxon>
        <taxon>Pentapetalae</taxon>
        <taxon>asterids</taxon>
        <taxon>lamiids</taxon>
        <taxon>Lamiales</taxon>
        <taxon>Orobanchaceae</taxon>
        <taxon>Buchnereae</taxon>
        <taxon>Striga</taxon>
    </lineage>
</organism>
<dbReference type="SMART" id="SM00184">
    <property type="entry name" value="RING"/>
    <property type="match status" value="1"/>
</dbReference>